<dbReference type="PANTHER" id="PTHR10819:SF3">
    <property type="entry name" value="PHOSPHOTRIESTERASE-RELATED PROTEIN"/>
    <property type="match status" value="1"/>
</dbReference>
<name>A0A972SHF6_9BURK</name>
<organism evidence="6 7">
    <name type="scientific">Paraburkholderia elongata</name>
    <dbReference type="NCBI Taxonomy" id="2675747"/>
    <lineage>
        <taxon>Bacteria</taxon>
        <taxon>Pseudomonadati</taxon>
        <taxon>Pseudomonadota</taxon>
        <taxon>Betaproteobacteria</taxon>
        <taxon>Burkholderiales</taxon>
        <taxon>Burkholderiaceae</taxon>
        <taxon>Paraburkholderia</taxon>
    </lineage>
</organism>
<dbReference type="EMBL" id="WOEZ01000044">
    <property type="protein sequence ID" value="NPT54852.1"/>
    <property type="molecule type" value="Genomic_DNA"/>
</dbReference>
<evidence type="ECO:0000313" key="6">
    <source>
        <dbReference type="EMBL" id="NPT54852.1"/>
    </source>
</evidence>
<dbReference type="PROSITE" id="PS51347">
    <property type="entry name" value="PHOSPHOTRIESTERASE_2"/>
    <property type="match status" value="1"/>
</dbReference>
<dbReference type="Pfam" id="PF02126">
    <property type="entry name" value="PTE"/>
    <property type="match status" value="1"/>
</dbReference>
<protein>
    <recommendedName>
        <fullName evidence="8">Phosphotriesterase-related protein</fullName>
    </recommendedName>
</protein>
<dbReference type="Proteomes" id="UP000655523">
    <property type="component" value="Unassembled WGS sequence"/>
</dbReference>
<keyword evidence="7" id="KW-1185">Reference proteome</keyword>
<dbReference type="AlphaFoldDB" id="A0A972SHF6"/>
<dbReference type="SUPFAM" id="SSF51556">
    <property type="entry name" value="Metallo-dependent hydrolases"/>
    <property type="match status" value="1"/>
</dbReference>
<evidence type="ECO:0000256" key="1">
    <source>
        <dbReference type="ARBA" id="ARBA00022723"/>
    </source>
</evidence>
<sequence length="324" mass="35445">MDTKVQLTDGTVEVSALGKTLIHEHVLVGMPGWSMDLKAPKFIRGEAMSRAVDRIQELHGYGCNSMIDPCPMDIGRDAEFIAEVAQRSGINIVCATGVYNEFEGMPYTFRTMPAEDILELYVKEITEGIGDTGIKAGVIKIATHGEPTEYERKMISVATQASLLTGAPIISHTQLASHGHDQIDIVESCHGHANCMVVGHSGDRDDHGYQASLARRGAFVGLDRFGLDFLLPDDARMKNLMQLVAAGLREHVVISQDYPVCLLGRFGVNLEQIAPNWGITHIFKSIIPRLKEMGLTDEDVETILVSNPRQLFANAAAQKQAALH</sequence>
<feature type="binding site" evidence="4">
    <location>
        <position position="257"/>
    </location>
    <ligand>
        <name>Zn(2+)</name>
        <dbReference type="ChEBI" id="CHEBI:29105"/>
        <label>1</label>
    </ligand>
</feature>
<dbReference type="InterPro" id="IPR017947">
    <property type="entry name" value="AryldialkylPase_Zn-BS"/>
</dbReference>
<dbReference type="GO" id="GO:0016788">
    <property type="term" value="F:hydrolase activity, acting on ester bonds"/>
    <property type="evidence" value="ECO:0007669"/>
    <property type="project" value="InterPro"/>
</dbReference>
<dbReference type="GO" id="GO:0008270">
    <property type="term" value="F:zinc ion binding"/>
    <property type="evidence" value="ECO:0007669"/>
    <property type="project" value="InterPro"/>
</dbReference>
<keyword evidence="1 4" id="KW-0479">Metal-binding</keyword>
<evidence type="ECO:0000313" key="7">
    <source>
        <dbReference type="Proteomes" id="UP000655523"/>
    </source>
</evidence>
<evidence type="ECO:0000256" key="4">
    <source>
        <dbReference type="PIRSR" id="PIRSR601559-51"/>
    </source>
</evidence>
<evidence type="ECO:0008006" key="8">
    <source>
        <dbReference type="Google" id="ProtNLM"/>
    </source>
</evidence>
<comment type="caution">
    <text evidence="6">The sequence shown here is derived from an EMBL/GenBank/DDBJ whole genome shotgun (WGS) entry which is preliminary data.</text>
</comment>
<dbReference type="PANTHER" id="PTHR10819">
    <property type="entry name" value="PHOSPHOTRIESTERASE-RELATED"/>
    <property type="match status" value="1"/>
</dbReference>
<proteinExistence type="inferred from homology"/>
<comment type="similarity">
    <text evidence="5">Belongs to the metallo-dependent hydrolases superfamily. Phosphotriesterase family.</text>
</comment>
<feature type="binding site" evidence="4">
    <location>
        <position position="200"/>
    </location>
    <ligand>
        <name>Zn(2+)</name>
        <dbReference type="ChEBI" id="CHEBI:29105"/>
        <label>2</label>
    </ligand>
</feature>
<dbReference type="RefSeq" id="WP_172162752.1">
    <property type="nucleotide sequence ID" value="NZ_WOEZ01000044.1"/>
</dbReference>
<evidence type="ECO:0000256" key="2">
    <source>
        <dbReference type="ARBA" id="ARBA00022801"/>
    </source>
</evidence>
<feature type="binding site" description="via carbamate group" evidence="4">
    <location>
        <position position="140"/>
    </location>
    <ligand>
        <name>Zn(2+)</name>
        <dbReference type="ChEBI" id="CHEBI:29105"/>
        <label>1</label>
    </ligand>
</feature>
<feature type="binding site" evidence="4">
    <location>
        <position position="172"/>
    </location>
    <ligand>
        <name>Zn(2+)</name>
        <dbReference type="ChEBI" id="CHEBI:29105"/>
        <label>2</label>
    </ligand>
</feature>
<comment type="cofactor">
    <cofactor evidence="4">
        <name>a divalent metal cation</name>
        <dbReference type="ChEBI" id="CHEBI:60240"/>
    </cofactor>
    <text evidence="4">Binds 2 divalent metal cations per subunit.</text>
</comment>
<dbReference type="PROSITE" id="PS01322">
    <property type="entry name" value="PHOSPHOTRIESTERASE_1"/>
    <property type="match status" value="1"/>
</dbReference>
<feature type="binding site" evidence="4">
    <location>
        <position position="25"/>
    </location>
    <ligand>
        <name>Zn(2+)</name>
        <dbReference type="ChEBI" id="CHEBI:29105"/>
        <label>1</label>
    </ligand>
</feature>
<dbReference type="Gene3D" id="3.20.20.140">
    <property type="entry name" value="Metal-dependent hydrolases"/>
    <property type="match status" value="1"/>
</dbReference>
<evidence type="ECO:0000256" key="3">
    <source>
        <dbReference type="PIRSR" id="PIRSR601559-50"/>
    </source>
</evidence>
<accession>A0A972SHF6</accession>
<gene>
    <name evidence="6" type="ORF">GNZ13_09575</name>
</gene>
<keyword evidence="2" id="KW-0378">Hydrolase</keyword>
<feature type="binding site" description="via carbamate group" evidence="4">
    <location>
        <position position="140"/>
    </location>
    <ligand>
        <name>Zn(2+)</name>
        <dbReference type="ChEBI" id="CHEBI:29105"/>
        <label>2</label>
    </ligand>
</feature>
<feature type="modified residue" description="N6-carboxylysine" evidence="3 5">
    <location>
        <position position="140"/>
    </location>
</feature>
<reference evidence="6 7" key="1">
    <citation type="submission" date="2019-11" db="EMBL/GenBank/DDBJ databases">
        <title>Metabolism of dissolved organic matter in forest soils.</title>
        <authorList>
            <person name="Cyle K.T."/>
            <person name="Wilhelm R.C."/>
            <person name="Martinez C.E."/>
        </authorList>
    </citation>
    <scope>NUCLEOTIDE SEQUENCE [LARGE SCALE GENOMIC DNA]</scope>
    <source>
        <strain evidence="6 7">5N</strain>
    </source>
</reference>
<dbReference type="InterPro" id="IPR001559">
    <property type="entry name" value="Phosphotriesterase"/>
</dbReference>
<evidence type="ECO:0000256" key="5">
    <source>
        <dbReference type="PROSITE-ProRule" id="PRU00679"/>
    </source>
</evidence>
<feature type="binding site" evidence="4">
    <location>
        <position position="23"/>
    </location>
    <ligand>
        <name>Zn(2+)</name>
        <dbReference type="ChEBI" id="CHEBI:29105"/>
        <label>1</label>
    </ligand>
</feature>
<dbReference type="InterPro" id="IPR032466">
    <property type="entry name" value="Metal_Hydrolase"/>
</dbReference>